<keyword evidence="2" id="KW-0732">Signal</keyword>
<evidence type="ECO:0000313" key="5">
    <source>
        <dbReference type="Proteomes" id="UP000575898"/>
    </source>
</evidence>
<keyword evidence="5" id="KW-1185">Reference proteome</keyword>
<sequence length="596" mass="61851">MSRPTDALLNRVLACSLGLLLFATSAMAGVCEAPQDNGIGGTGYQQQTLPPSDNGIGGTGALPGTERDGRPRDNGIGGTGVQPGLGKPEDKSIENGIGGTGLVAGNGMGGTGRRQLALFAGRVMFAKGSITARQPDGEPRYLKKDDPICEGDTLVVANDALAQLHMADAGRLMLHENSRVVIDTFRRPSQMDGTERFAITLVEGGLRAITGEIGKLHKENYAIATPVARIGIRGTDHEVFHVAQPSHGLAAGTYNRVLSGGTVVEAGGGKLALAPTQVGFVSPGASPTRLNGLPAMLGTTAADLLTTSRKSMPSVEDTTMDDVVQALRLSSNRVVIDFDGIEMVIAPAGSAYVGVNQLSKGHGTVLNSSIMDAALESAATLLDPLTNIPMAMADTDTGFNFFRSDAKLVHFRGALVDSAPVFWGLYAGGAEGAFQIDQETGEDHAVSAHHFIYSPGGATTMDVIQRINGTFTFDKIVGQSCLTDEHGRLGGRIHNMAVDVMFGGNPGVTRYDVHLTDAQQRDWHGSMNGFQSLTDFAVGQVQLQTSCSGKGCGVGHGTGSATGLLVGQQGKGLATGFGLTTQTGQTVNGVAVLSRP</sequence>
<dbReference type="Proteomes" id="UP000575898">
    <property type="component" value="Unassembled WGS sequence"/>
</dbReference>
<organism evidence="4 5">
    <name type="scientific">Chitinivorax tropicus</name>
    <dbReference type="NCBI Taxonomy" id="714531"/>
    <lineage>
        <taxon>Bacteria</taxon>
        <taxon>Pseudomonadati</taxon>
        <taxon>Pseudomonadota</taxon>
        <taxon>Betaproteobacteria</taxon>
        <taxon>Chitinivorax</taxon>
    </lineage>
</organism>
<evidence type="ECO:0000259" key="3">
    <source>
        <dbReference type="Pfam" id="PF04773"/>
    </source>
</evidence>
<dbReference type="AlphaFoldDB" id="A0A840MLY6"/>
<dbReference type="InterPro" id="IPR006860">
    <property type="entry name" value="FecR"/>
</dbReference>
<evidence type="ECO:0000256" key="1">
    <source>
        <dbReference type="SAM" id="MobiDB-lite"/>
    </source>
</evidence>
<feature type="chain" id="PRO_5032833603" description="FecR protein domain-containing protein" evidence="2">
    <location>
        <begin position="29"/>
        <end position="596"/>
    </location>
</feature>
<feature type="domain" description="FecR protein" evidence="3">
    <location>
        <begin position="152"/>
        <end position="240"/>
    </location>
</feature>
<feature type="region of interest" description="Disordered" evidence="1">
    <location>
        <begin position="41"/>
        <end position="97"/>
    </location>
</feature>
<dbReference type="RefSeq" id="WP_184040858.1">
    <property type="nucleotide sequence ID" value="NZ_JACHHY010000019.1"/>
</dbReference>
<feature type="signal peptide" evidence="2">
    <location>
        <begin position="1"/>
        <end position="28"/>
    </location>
</feature>
<evidence type="ECO:0000256" key="2">
    <source>
        <dbReference type="SAM" id="SignalP"/>
    </source>
</evidence>
<name>A0A840MLY6_9PROT</name>
<accession>A0A840MLY6</accession>
<evidence type="ECO:0000313" key="4">
    <source>
        <dbReference type="EMBL" id="MBB5019648.1"/>
    </source>
</evidence>
<protein>
    <recommendedName>
        <fullName evidence="3">FecR protein domain-containing protein</fullName>
    </recommendedName>
</protein>
<proteinExistence type="predicted"/>
<gene>
    <name evidence="4" type="ORF">HNQ59_002956</name>
</gene>
<dbReference type="Pfam" id="PF04773">
    <property type="entry name" value="FecR"/>
    <property type="match status" value="1"/>
</dbReference>
<reference evidence="4 5" key="1">
    <citation type="submission" date="2020-08" db="EMBL/GenBank/DDBJ databases">
        <title>Genomic Encyclopedia of Type Strains, Phase IV (KMG-IV): sequencing the most valuable type-strain genomes for metagenomic binning, comparative biology and taxonomic classification.</title>
        <authorList>
            <person name="Goeker M."/>
        </authorList>
    </citation>
    <scope>NUCLEOTIDE SEQUENCE [LARGE SCALE GENOMIC DNA]</scope>
    <source>
        <strain evidence="4 5">DSM 27165</strain>
    </source>
</reference>
<comment type="caution">
    <text evidence="4">The sequence shown here is derived from an EMBL/GenBank/DDBJ whole genome shotgun (WGS) entry which is preliminary data.</text>
</comment>
<dbReference type="EMBL" id="JACHHY010000019">
    <property type="protein sequence ID" value="MBB5019648.1"/>
    <property type="molecule type" value="Genomic_DNA"/>
</dbReference>